<protein>
    <recommendedName>
        <fullName evidence="3">Solute-binding protein family 5 domain-containing protein</fullName>
    </recommendedName>
</protein>
<sequence length="167" mass="18555">MTSAGTRSVPGRSRSFKVANGQVSFAEFIQAQMKTIGIDVAIQIYDPAQYATALMQSGDFQLAFSLGPVDSLHPGVARLLRTGGTANHGKYSNPEVDRLLDRAMLTTDPEERADAYRQVELISGRDLAVGWFSRGYASTITRPEVNGVSRYLNLAIWFDRMWIDRHQ</sequence>
<dbReference type="EMBL" id="JBHUCO010000006">
    <property type="protein sequence ID" value="MFD1516940.1"/>
    <property type="molecule type" value="Genomic_DNA"/>
</dbReference>
<evidence type="ECO:0000313" key="1">
    <source>
        <dbReference type="EMBL" id="MFD1516940.1"/>
    </source>
</evidence>
<dbReference type="Gene3D" id="3.10.105.10">
    <property type="entry name" value="Dipeptide-binding Protein, Domain 3"/>
    <property type="match status" value="1"/>
</dbReference>
<keyword evidence="2" id="KW-1185">Reference proteome</keyword>
<dbReference type="Proteomes" id="UP001597114">
    <property type="component" value="Unassembled WGS sequence"/>
</dbReference>
<organism evidence="1 2">
    <name type="scientific">Pseudonocardia yunnanensis</name>
    <dbReference type="NCBI Taxonomy" id="58107"/>
    <lineage>
        <taxon>Bacteria</taxon>
        <taxon>Bacillati</taxon>
        <taxon>Actinomycetota</taxon>
        <taxon>Actinomycetes</taxon>
        <taxon>Pseudonocardiales</taxon>
        <taxon>Pseudonocardiaceae</taxon>
        <taxon>Pseudonocardia</taxon>
    </lineage>
</organism>
<comment type="caution">
    <text evidence="1">The sequence shown here is derived from an EMBL/GenBank/DDBJ whole genome shotgun (WGS) entry which is preliminary data.</text>
</comment>
<evidence type="ECO:0008006" key="3">
    <source>
        <dbReference type="Google" id="ProtNLM"/>
    </source>
</evidence>
<name>A0ABW4ERF9_9PSEU</name>
<proteinExistence type="predicted"/>
<gene>
    <name evidence="1" type="ORF">ACFSJD_05545</name>
</gene>
<dbReference type="RefSeq" id="WP_344728993.1">
    <property type="nucleotide sequence ID" value="NZ_BAAAUS010000059.1"/>
</dbReference>
<dbReference type="PANTHER" id="PTHR30290">
    <property type="entry name" value="PERIPLASMIC BINDING COMPONENT OF ABC TRANSPORTER"/>
    <property type="match status" value="1"/>
</dbReference>
<dbReference type="SUPFAM" id="SSF53850">
    <property type="entry name" value="Periplasmic binding protein-like II"/>
    <property type="match status" value="1"/>
</dbReference>
<reference evidence="2" key="1">
    <citation type="journal article" date="2019" name="Int. J. Syst. Evol. Microbiol.">
        <title>The Global Catalogue of Microorganisms (GCM) 10K type strain sequencing project: providing services to taxonomists for standard genome sequencing and annotation.</title>
        <authorList>
            <consortium name="The Broad Institute Genomics Platform"/>
            <consortium name="The Broad Institute Genome Sequencing Center for Infectious Disease"/>
            <person name="Wu L."/>
            <person name="Ma J."/>
        </authorList>
    </citation>
    <scope>NUCLEOTIDE SEQUENCE [LARGE SCALE GENOMIC DNA]</scope>
    <source>
        <strain evidence="2">CCM 7043</strain>
    </source>
</reference>
<accession>A0ABW4ERF9</accession>
<evidence type="ECO:0000313" key="2">
    <source>
        <dbReference type="Proteomes" id="UP001597114"/>
    </source>
</evidence>
<dbReference type="InterPro" id="IPR039424">
    <property type="entry name" value="SBP_5"/>
</dbReference>